<dbReference type="PANTHER" id="PTHR37418:SF2">
    <property type="entry name" value="3-KETO-5-AMINOHEXANOATE CLEAVAGE ENZYME"/>
    <property type="match status" value="1"/>
</dbReference>
<dbReference type="AlphaFoldDB" id="A0A562N423"/>
<dbReference type="Proteomes" id="UP000317122">
    <property type="component" value="Unassembled WGS sequence"/>
</dbReference>
<dbReference type="PANTHER" id="PTHR37418">
    <property type="entry name" value="3-KETO-5-AMINOHEXANOATE CLEAVAGE ENZYME-RELATED"/>
    <property type="match status" value="1"/>
</dbReference>
<evidence type="ECO:0000313" key="5">
    <source>
        <dbReference type="EMBL" id="TWI26840.1"/>
    </source>
</evidence>
<dbReference type="InterPro" id="IPR008567">
    <property type="entry name" value="BKACE"/>
</dbReference>
<name>A0A562N423_9HYPH</name>
<evidence type="ECO:0000256" key="2">
    <source>
        <dbReference type="ARBA" id="ARBA00022679"/>
    </source>
</evidence>
<sequence>MREDVIITCAVTGDDAKVTKSPHCPVTPAEIANSAVEAVKAGAAVVHIHVRDPVTRQMSMDPALYREVVKNIRESGVEAIINLTAGVGGFVFFSNDGQVLGQDQGTDFASQETRMRHVIELVNEGKYVPDICTLNCGTLNFGEGNRTYVSTPDYVREGARICRELGVKPELEVFDSGNLWLCNKLFEEGVFDTPMLVQLCTSVPYGMPANVGLLAALVNTLPPTAQWASFGVGRMQMPMVAQSVMLGGHVRVGLEDNLYLSRGVFATNAQLVERARTIVEAMGASVATAGRAREILALKVS</sequence>
<evidence type="ECO:0000256" key="3">
    <source>
        <dbReference type="ARBA" id="ARBA00022723"/>
    </source>
</evidence>
<keyword evidence="2" id="KW-0808">Transferase</keyword>
<evidence type="ECO:0000256" key="4">
    <source>
        <dbReference type="ARBA" id="ARBA00022833"/>
    </source>
</evidence>
<comment type="caution">
    <text evidence="5">The sequence shown here is derived from an EMBL/GenBank/DDBJ whole genome shotgun (WGS) entry which is preliminary data.</text>
</comment>
<protein>
    <submittedName>
        <fullName evidence="5">Uncharacterized protein (DUF849 family)</fullName>
    </submittedName>
</protein>
<dbReference type="GO" id="GO:0043720">
    <property type="term" value="F:3-keto-5-aminohexanoate cleavage activity"/>
    <property type="evidence" value="ECO:0007669"/>
    <property type="project" value="InterPro"/>
</dbReference>
<accession>A0A562N423</accession>
<dbReference type="GO" id="GO:0046872">
    <property type="term" value="F:metal ion binding"/>
    <property type="evidence" value="ECO:0007669"/>
    <property type="project" value="UniProtKB-KW"/>
</dbReference>
<dbReference type="Pfam" id="PF05853">
    <property type="entry name" value="BKACE"/>
    <property type="match status" value="1"/>
</dbReference>
<dbReference type="OrthoDB" id="9805277at2"/>
<gene>
    <name evidence="5" type="ORF">IQ26_05796</name>
</gene>
<dbReference type="Gene3D" id="3.20.20.70">
    <property type="entry name" value="Aldolase class I"/>
    <property type="match status" value="1"/>
</dbReference>
<keyword evidence="3" id="KW-0479">Metal-binding</keyword>
<evidence type="ECO:0000256" key="1">
    <source>
        <dbReference type="ARBA" id="ARBA00001947"/>
    </source>
</evidence>
<keyword evidence="6" id="KW-1185">Reference proteome</keyword>
<dbReference type="RefSeq" id="WP_145721758.1">
    <property type="nucleotide sequence ID" value="NZ_BSPF01000114.1"/>
</dbReference>
<reference evidence="5 6" key="1">
    <citation type="journal article" date="2015" name="Stand. Genomic Sci.">
        <title>Genomic Encyclopedia of Bacterial and Archaeal Type Strains, Phase III: the genomes of soil and plant-associated and newly described type strains.</title>
        <authorList>
            <person name="Whitman W.B."/>
            <person name="Woyke T."/>
            <person name="Klenk H.P."/>
            <person name="Zhou Y."/>
            <person name="Lilburn T.G."/>
            <person name="Beck B.J."/>
            <person name="De Vos P."/>
            <person name="Vandamme P."/>
            <person name="Eisen J.A."/>
            <person name="Garrity G."/>
            <person name="Hugenholtz P."/>
            <person name="Kyrpides N.C."/>
        </authorList>
    </citation>
    <scope>NUCLEOTIDE SEQUENCE [LARGE SCALE GENOMIC DNA]</scope>
    <source>
        <strain evidence="5 6">CGMCC 1.2546</strain>
    </source>
</reference>
<dbReference type="EMBL" id="VLKT01000046">
    <property type="protein sequence ID" value="TWI26840.1"/>
    <property type="molecule type" value="Genomic_DNA"/>
</dbReference>
<evidence type="ECO:0000313" key="6">
    <source>
        <dbReference type="Proteomes" id="UP000317122"/>
    </source>
</evidence>
<proteinExistence type="predicted"/>
<dbReference type="InterPro" id="IPR013785">
    <property type="entry name" value="Aldolase_TIM"/>
</dbReference>
<organism evidence="5 6">
    <name type="scientific">Mesorhizobium tianshanense</name>
    <dbReference type="NCBI Taxonomy" id="39844"/>
    <lineage>
        <taxon>Bacteria</taxon>
        <taxon>Pseudomonadati</taxon>
        <taxon>Pseudomonadota</taxon>
        <taxon>Alphaproteobacteria</taxon>
        <taxon>Hyphomicrobiales</taxon>
        <taxon>Phyllobacteriaceae</taxon>
        <taxon>Mesorhizobium</taxon>
    </lineage>
</organism>
<keyword evidence="4" id="KW-0862">Zinc</keyword>
<comment type="cofactor">
    <cofactor evidence="1">
        <name>Zn(2+)</name>
        <dbReference type="ChEBI" id="CHEBI:29105"/>
    </cofactor>
</comment>